<dbReference type="EMBL" id="JAPNOA010000015">
    <property type="protein sequence ID" value="MCY0964168.1"/>
    <property type="molecule type" value="Genomic_DNA"/>
</dbReference>
<accession>A0A9X3EK85</accession>
<name>A0A9X3EK85_9GAMM</name>
<dbReference type="AlphaFoldDB" id="A0A9X3EK85"/>
<sequence>MDLKSYDIYGIDCESLSIARAAVEALLDIIMIAHESGYRCGRYYRLNDVGQEHIVLQNNYDEYDDEWTEEKYVDYPFLLYINETLRSSEIANFLQDDKRIVLLKHQEL</sequence>
<protein>
    <submittedName>
        <fullName evidence="1">Uncharacterized protein</fullName>
    </submittedName>
</protein>
<reference evidence="1" key="1">
    <citation type="submission" date="2022-11" db="EMBL/GenBank/DDBJ databases">
        <title>Parathalassolutuus dongxingensis gen. nov., sp. nov., a novel member of family Oceanospirillaceae isolated from a coastal shrimp pond in Guangxi, China.</title>
        <authorList>
            <person name="Chen H."/>
        </authorList>
    </citation>
    <scope>NUCLEOTIDE SEQUENCE</scope>
    <source>
        <strain evidence="1">G-43</strain>
    </source>
</reference>
<dbReference type="RefSeq" id="WP_283172386.1">
    <property type="nucleotide sequence ID" value="NZ_JAPNOA010000015.1"/>
</dbReference>
<keyword evidence="2" id="KW-1185">Reference proteome</keyword>
<evidence type="ECO:0000313" key="2">
    <source>
        <dbReference type="Proteomes" id="UP001150830"/>
    </source>
</evidence>
<proteinExistence type="predicted"/>
<organism evidence="1 2">
    <name type="scientific">Parathalassolituus penaei</name>
    <dbReference type="NCBI Taxonomy" id="2997323"/>
    <lineage>
        <taxon>Bacteria</taxon>
        <taxon>Pseudomonadati</taxon>
        <taxon>Pseudomonadota</taxon>
        <taxon>Gammaproteobacteria</taxon>
        <taxon>Oceanospirillales</taxon>
        <taxon>Oceanospirillaceae</taxon>
        <taxon>Parathalassolituus</taxon>
    </lineage>
</organism>
<comment type="caution">
    <text evidence="1">The sequence shown here is derived from an EMBL/GenBank/DDBJ whole genome shotgun (WGS) entry which is preliminary data.</text>
</comment>
<gene>
    <name evidence="1" type="ORF">OUO13_03135</name>
</gene>
<evidence type="ECO:0000313" key="1">
    <source>
        <dbReference type="EMBL" id="MCY0964168.1"/>
    </source>
</evidence>
<dbReference type="Proteomes" id="UP001150830">
    <property type="component" value="Unassembled WGS sequence"/>
</dbReference>